<dbReference type="InterPro" id="IPR050624">
    <property type="entry name" value="HTH-type_Tx_Regulator"/>
</dbReference>
<dbReference type="InterPro" id="IPR001647">
    <property type="entry name" value="HTH_TetR"/>
</dbReference>
<proteinExistence type="predicted"/>
<evidence type="ECO:0000256" key="2">
    <source>
        <dbReference type="ARBA" id="ARBA00023125"/>
    </source>
</evidence>
<comment type="caution">
    <text evidence="5">The sequence shown here is derived from an EMBL/GenBank/DDBJ whole genome shotgun (WGS) entry which is preliminary data.</text>
</comment>
<evidence type="ECO:0000313" key="6">
    <source>
        <dbReference type="Proteomes" id="UP000769780"/>
    </source>
</evidence>
<evidence type="ECO:0000256" key="1">
    <source>
        <dbReference type="ARBA" id="ARBA00022491"/>
    </source>
</evidence>
<dbReference type="PROSITE" id="PS50977">
    <property type="entry name" value="HTH_TETR_2"/>
    <property type="match status" value="1"/>
</dbReference>
<evidence type="ECO:0000256" key="3">
    <source>
        <dbReference type="PROSITE-ProRule" id="PRU00335"/>
    </source>
</evidence>
<protein>
    <submittedName>
        <fullName evidence="5">TetR/AcrR family transcriptional regulator</fullName>
    </submittedName>
</protein>
<keyword evidence="6" id="KW-1185">Reference proteome</keyword>
<dbReference type="InterPro" id="IPR009057">
    <property type="entry name" value="Homeodomain-like_sf"/>
</dbReference>
<dbReference type="RefSeq" id="WP_221874757.1">
    <property type="nucleotide sequence ID" value="NZ_JACWFH010000024.1"/>
</dbReference>
<gene>
    <name evidence="5" type="ORF">H0185_17285</name>
</gene>
<sequence length="195" mass="22415">MSTNSKQRVDPRITRTKKLFKEAMISLLQENDDKSKVTVQKLANRAELNRATFYLHYQDIEDLMEQMVNEVLEELSGKINPVFGDHENTGTLPIVSFLEHIYDHAVLFQVMLENKDFRRKLFNILVEIISIRREIKKGSGTSVKVPIEIVASSTFGIVTWWIQSGTPYSPIYLADQINLLYRKNINAQGNTVKKG</sequence>
<organism evidence="5 6">
    <name type="scientific">Mesobacillus maritimus</name>
    <dbReference type="NCBI Taxonomy" id="1643336"/>
    <lineage>
        <taxon>Bacteria</taxon>
        <taxon>Bacillati</taxon>
        <taxon>Bacillota</taxon>
        <taxon>Bacilli</taxon>
        <taxon>Bacillales</taxon>
        <taxon>Bacillaceae</taxon>
        <taxon>Mesobacillus</taxon>
    </lineage>
</organism>
<dbReference type="InterPro" id="IPR039532">
    <property type="entry name" value="TetR_C_Firmicutes"/>
</dbReference>
<feature type="DNA-binding region" description="H-T-H motif" evidence="3">
    <location>
        <begin position="38"/>
        <end position="57"/>
    </location>
</feature>
<accession>A0ABS7K8F8</accession>
<reference evidence="5 6" key="1">
    <citation type="submission" date="2020-07" db="EMBL/GenBank/DDBJ databases">
        <title>Fungal Genomes of the International Space Station.</title>
        <authorList>
            <person name="Seuylemezian A."/>
            <person name="Singh N.K."/>
            <person name="Wood J."/>
            <person name="Venkateswaran K."/>
        </authorList>
    </citation>
    <scope>NUCLEOTIDE SEQUENCE [LARGE SCALE GENOMIC DNA]</scope>
    <source>
        <strain evidence="5 6">PL-B2</strain>
    </source>
</reference>
<dbReference type="EMBL" id="JACWFH010000024">
    <property type="protein sequence ID" value="MBY0098541.1"/>
    <property type="molecule type" value="Genomic_DNA"/>
</dbReference>
<dbReference type="Proteomes" id="UP000769780">
    <property type="component" value="Unassembled WGS sequence"/>
</dbReference>
<dbReference type="Pfam" id="PF14278">
    <property type="entry name" value="TetR_C_8"/>
    <property type="match status" value="1"/>
</dbReference>
<evidence type="ECO:0000259" key="4">
    <source>
        <dbReference type="PROSITE" id="PS50977"/>
    </source>
</evidence>
<keyword evidence="2 3" id="KW-0238">DNA-binding</keyword>
<dbReference type="PANTHER" id="PTHR43479:SF23">
    <property type="entry name" value="HTH TETR-TYPE DOMAIN-CONTAINING PROTEIN"/>
    <property type="match status" value="1"/>
</dbReference>
<evidence type="ECO:0000313" key="5">
    <source>
        <dbReference type="EMBL" id="MBY0098541.1"/>
    </source>
</evidence>
<dbReference type="PANTHER" id="PTHR43479">
    <property type="entry name" value="ACREF/ENVCD OPERON REPRESSOR-RELATED"/>
    <property type="match status" value="1"/>
</dbReference>
<feature type="domain" description="HTH tetR-type" evidence="4">
    <location>
        <begin position="14"/>
        <end position="75"/>
    </location>
</feature>
<dbReference type="SUPFAM" id="SSF46689">
    <property type="entry name" value="Homeodomain-like"/>
    <property type="match status" value="1"/>
</dbReference>
<dbReference type="Gene3D" id="1.10.357.10">
    <property type="entry name" value="Tetracycline Repressor, domain 2"/>
    <property type="match status" value="1"/>
</dbReference>
<keyword evidence="1" id="KW-0678">Repressor</keyword>
<name>A0ABS7K8F8_9BACI</name>